<evidence type="ECO:0000256" key="2">
    <source>
        <dbReference type="ARBA" id="ARBA00022723"/>
    </source>
</evidence>
<evidence type="ECO:0000259" key="6">
    <source>
        <dbReference type="PROSITE" id="PS51471"/>
    </source>
</evidence>
<keyword evidence="3 5" id="KW-0560">Oxidoreductase</keyword>
<name>A0A2S3IJX0_9POAL</name>
<gene>
    <name evidence="7" type="ORF">PAHAL_9G136000</name>
</gene>
<feature type="domain" description="Fe2OG dioxygenase" evidence="6">
    <location>
        <begin position="189"/>
        <end position="280"/>
    </location>
</feature>
<dbReference type="InterPro" id="IPR005123">
    <property type="entry name" value="Oxoglu/Fe-dep_dioxygenase_dom"/>
</dbReference>
<reference evidence="7" key="1">
    <citation type="submission" date="2018-04" db="EMBL/GenBank/DDBJ databases">
        <title>WGS assembly of Panicum hallii.</title>
        <authorList>
            <person name="Lovell J."/>
            <person name="Jenkins J."/>
            <person name="Lowry D."/>
            <person name="Mamidi S."/>
            <person name="Sreedasyam A."/>
            <person name="Weng X."/>
            <person name="Barry K."/>
            <person name="Bonette J."/>
            <person name="Campitelli B."/>
            <person name="Daum C."/>
            <person name="Gordon S."/>
            <person name="Gould B."/>
            <person name="Lipzen A."/>
            <person name="Macqueen A."/>
            <person name="Palacio-Mejia J."/>
            <person name="Plott C."/>
            <person name="Shakirov E."/>
            <person name="Shu S."/>
            <person name="Yoshinaga Y."/>
            <person name="Zane M."/>
            <person name="Rokhsar D."/>
            <person name="Grimwood J."/>
            <person name="Schmutz J."/>
            <person name="Juenger T."/>
        </authorList>
    </citation>
    <scope>NUCLEOTIDE SEQUENCE [LARGE SCALE GENOMIC DNA]</scope>
    <source>
        <strain evidence="7">FIL2</strain>
    </source>
</reference>
<dbReference type="EMBL" id="CM008054">
    <property type="protein sequence ID" value="PAN45709.1"/>
    <property type="molecule type" value="Genomic_DNA"/>
</dbReference>
<evidence type="ECO:0000313" key="7">
    <source>
        <dbReference type="EMBL" id="PAN45709.1"/>
    </source>
</evidence>
<dbReference type="InterPro" id="IPR044861">
    <property type="entry name" value="IPNS-like_FE2OG_OXY"/>
</dbReference>
<dbReference type="Pfam" id="PF03171">
    <property type="entry name" value="2OG-FeII_Oxy"/>
    <property type="match status" value="1"/>
</dbReference>
<dbReference type="GO" id="GO:0046872">
    <property type="term" value="F:metal ion binding"/>
    <property type="evidence" value="ECO:0007669"/>
    <property type="project" value="UniProtKB-KW"/>
</dbReference>
<dbReference type="PANTHER" id="PTHR10209:SF662">
    <property type="entry name" value="OS01G0536400 PROTEIN"/>
    <property type="match status" value="1"/>
</dbReference>
<dbReference type="InterPro" id="IPR027443">
    <property type="entry name" value="IPNS-like_sf"/>
</dbReference>
<sequence length="280" mass="29041">MAAAGDYDAEAELARFHESRAGVRGLVESGVTAVPPLFFAPTVPAPQAPATPPAFTVPVVELSLPRADTVALVGAAARSRGFFHVTNHRVPAGIVAAAARAFHEEPLAASSAFYSLHPAGSVAYSTVPITQRRGVDAAPILPWRDSLRVRFGPGEPELGSLPARCRDALHVYQRLLKGFGNEVAGLLSEALGVGAGRLEQKLQPTRVVGSLEHTDPGLFTVLAQDGVGGLQVRYHHDGAGGGGDGDGGVWVDVVPASCALLVNIGDLLKVHIVTVDLVVA</sequence>
<organism evidence="7">
    <name type="scientific">Panicum hallii</name>
    <dbReference type="NCBI Taxonomy" id="206008"/>
    <lineage>
        <taxon>Eukaryota</taxon>
        <taxon>Viridiplantae</taxon>
        <taxon>Streptophyta</taxon>
        <taxon>Embryophyta</taxon>
        <taxon>Tracheophyta</taxon>
        <taxon>Spermatophyta</taxon>
        <taxon>Magnoliopsida</taxon>
        <taxon>Liliopsida</taxon>
        <taxon>Poales</taxon>
        <taxon>Poaceae</taxon>
        <taxon>PACMAD clade</taxon>
        <taxon>Panicoideae</taxon>
        <taxon>Panicodae</taxon>
        <taxon>Paniceae</taxon>
        <taxon>Panicinae</taxon>
        <taxon>Panicum</taxon>
        <taxon>Panicum sect. Panicum</taxon>
    </lineage>
</organism>
<evidence type="ECO:0000256" key="5">
    <source>
        <dbReference type="RuleBase" id="RU003682"/>
    </source>
</evidence>
<dbReference type="Gramene" id="PAN45709">
    <property type="protein sequence ID" value="PAN45709"/>
    <property type="gene ID" value="PAHAL_9G136000"/>
</dbReference>
<evidence type="ECO:0000256" key="1">
    <source>
        <dbReference type="ARBA" id="ARBA00008056"/>
    </source>
</evidence>
<dbReference type="SUPFAM" id="SSF51197">
    <property type="entry name" value="Clavaminate synthase-like"/>
    <property type="match status" value="1"/>
</dbReference>
<evidence type="ECO:0000256" key="4">
    <source>
        <dbReference type="ARBA" id="ARBA00023004"/>
    </source>
</evidence>
<keyword evidence="4 5" id="KW-0408">Iron</keyword>
<keyword evidence="2 5" id="KW-0479">Metal-binding</keyword>
<dbReference type="Gene3D" id="2.60.120.330">
    <property type="entry name" value="B-lactam Antibiotic, Isopenicillin N Synthase, Chain"/>
    <property type="match status" value="1"/>
</dbReference>
<dbReference type="PRINTS" id="PR00682">
    <property type="entry name" value="IPNSYNTHASE"/>
</dbReference>
<evidence type="ECO:0000256" key="3">
    <source>
        <dbReference type="ARBA" id="ARBA00023002"/>
    </source>
</evidence>
<accession>A0A2S3IJX0</accession>
<dbReference type="GO" id="GO:0051213">
    <property type="term" value="F:dioxygenase activity"/>
    <property type="evidence" value="ECO:0007669"/>
    <property type="project" value="UniProtKB-ARBA"/>
</dbReference>
<dbReference type="Proteomes" id="UP000243499">
    <property type="component" value="Chromosome 9"/>
</dbReference>
<proteinExistence type="inferred from homology"/>
<dbReference type="AlphaFoldDB" id="A0A2S3IJX0"/>
<dbReference type="PROSITE" id="PS51471">
    <property type="entry name" value="FE2OG_OXY"/>
    <property type="match status" value="1"/>
</dbReference>
<dbReference type="PANTHER" id="PTHR10209">
    <property type="entry name" value="OXIDOREDUCTASE, 2OG-FE II OXYGENASE FAMILY PROTEIN"/>
    <property type="match status" value="1"/>
</dbReference>
<comment type="similarity">
    <text evidence="1 5">Belongs to the iron/ascorbate-dependent oxidoreductase family.</text>
</comment>
<protein>
    <recommendedName>
        <fullName evidence="6">Fe2OG dioxygenase domain-containing protein</fullName>
    </recommendedName>
</protein>